<proteinExistence type="inferred from homology"/>
<dbReference type="Proteomes" id="UP001284901">
    <property type="component" value="Unassembled WGS sequence"/>
</dbReference>
<dbReference type="SUPFAM" id="SSF52980">
    <property type="entry name" value="Restriction endonuclease-like"/>
    <property type="match status" value="1"/>
</dbReference>
<gene>
    <name evidence="3" type="ORF">R6G74_00620</name>
    <name evidence="4" type="ORF">R6P33_01645</name>
</gene>
<dbReference type="InterPro" id="IPR011335">
    <property type="entry name" value="Restrct_endonuc-II-like"/>
</dbReference>
<dbReference type="GeneID" id="92813904"/>
<dbReference type="GO" id="GO:0003676">
    <property type="term" value="F:nucleic acid binding"/>
    <property type="evidence" value="ECO:0007669"/>
    <property type="project" value="InterPro"/>
</dbReference>
<evidence type="ECO:0000313" key="5">
    <source>
        <dbReference type="Proteomes" id="UP001284901"/>
    </source>
</evidence>
<dbReference type="HAMAP" id="MF_00048">
    <property type="entry name" value="UPF0102"/>
    <property type="match status" value="1"/>
</dbReference>
<name>A0AAW9HM27_9ACTO</name>
<protein>
    <recommendedName>
        <fullName evidence="2">UPF0102 protein R6G74_00620</fullName>
    </recommendedName>
</protein>
<dbReference type="EMBL" id="JAWNFV010000001">
    <property type="protein sequence ID" value="MDY5139823.1"/>
    <property type="molecule type" value="Genomic_DNA"/>
</dbReference>
<dbReference type="NCBIfam" id="NF009154">
    <property type="entry name" value="PRK12497.3-3"/>
    <property type="match status" value="1"/>
</dbReference>
<evidence type="ECO:0000313" key="6">
    <source>
        <dbReference type="Proteomes" id="UP001288320"/>
    </source>
</evidence>
<dbReference type="Gene3D" id="3.40.1350.10">
    <property type="match status" value="1"/>
</dbReference>
<dbReference type="PANTHER" id="PTHR34039">
    <property type="entry name" value="UPF0102 PROTEIN YRAN"/>
    <property type="match status" value="1"/>
</dbReference>
<dbReference type="PANTHER" id="PTHR34039:SF1">
    <property type="entry name" value="UPF0102 PROTEIN YRAN"/>
    <property type="match status" value="1"/>
</dbReference>
<comment type="caution">
    <text evidence="3">The sequence shown here is derived from an EMBL/GenBank/DDBJ whole genome shotgun (WGS) entry which is preliminary data.</text>
</comment>
<dbReference type="Proteomes" id="UP001288320">
    <property type="component" value="Unassembled WGS sequence"/>
</dbReference>
<dbReference type="InterPro" id="IPR003509">
    <property type="entry name" value="UPF0102_YraN-like"/>
</dbReference>
<dbReference type="AlphaFoldDB" id="A0AAW9HM27"/>
<dbReference type="CDD" id="cd20736">
    <property type="entry name" value="PoNe_Nuclease"/>
    <property type="match status" value="1"/>
</dbReference>
<accession>A0AAW9HM27</accession>
<reference evidence="3 5" key="1">
    <citation type="submission" date="2023-10" db="EMBL/GenBank/DDBJ databases">
        <title>Whole Genome based description of the genera Actinobaculum and Actinotignum reveals a complex phylogenetic relationship within the species included in the genus Actinotignum.</title>
        <authorList>
            <person name="Jensen C.S."/>
            <person name="Dargis R."/>
            <person name="Kemp M."/>
            <person name="Christensen J.J."/>
        </authorList>
    </citation>
    <scope>NUCLEOTIDE SEQUENCE</scope>
    <source>
        <strain evidence="4 5">SLA_B089</strain>
        <strain evidence="3">SLA_B245</strain>
    </source>
</reference>
<dbReference type="RefSeq" id="WP_087070997.1">
    <property type="nucleotide sequence ID" value="NZ_CAUPFC010000001.1"/>
</dbReference>
<keyword evidence="5" id="KW-1185">Reference proteome</keyword>
<evidence type="ECO:0000256" key="1">
    <source>
        <dbReference type="ARBA" id="ARBA00006738"/>
    </source>
</evidence>
<dbReference type="Pfam" id="PF02021">
    <property type="entry name" value="UPF0102"/>
    <property type="match status" value="1"/>
</dbReference>
<evidence type="ECO:0000313" key="3">
    <source>
        <dbReference type="EMBL" id="MDY5139823.1"/>
    </source>
</evidence>
<evidence type="ECO:0000256" key="2">
    <source>
        <dbReference type="HAMAP-Rule" id="MF_00048"/>
    </source>
</evidence>
<organism evidence="3 6">
    <name type="scientific">Actinotignum timonense</name>
    <dbReference type="NCBI Taxonomy" id="1870995"/>
    <lineage>
        <taxon>Bacteria</taxon>
        <taxon>Bacillati</taxon>
        <taxon>Actinomycetota</taxon>
        <taxon>Actinomycetes</taxon>
        <taxon>Actinomycetales</taxon>
        <taxon>Actinomycetaceae</taxon>
        <taxon>Actinotignum</taxon>
    </lineage>
</organism>
<sequence length="141" mass="15552">MYQCETLHASIARSELAPLPASATTRELGEWGESVAAAYVREHGYQVLAQNWRCRRGEIDLICREEPSGALVAVEVKTRRGHNTVPAPLAVSLEKYRRLRCLLAQWLHADGAHYPDLAVDIVAVTVPTSGPVTIEHLRNAS</sequence>
<evidence type="ECO:0000313" key="4">
    <source>
        <dbReference type="EMBL" id="MDY5145726.1"/>
    </source>
</evidence>
<dbReference type="InterPro" id="IPR011856">
    <property type="entry name" value="tRNA_endonuc-like_dom_sf"/>
</dbReference>
<comment type="similarity">
    <text evidence="1 2">Belongs to the UPF0102 family.</text>
</comment>
<dbReference type="EMBL" id="JAWNFY010000003">
    <property type="protein sequence ID" value="MDY5145726.1"/>
    <property type="molecule type" value="Genomic_DNA"/>
</dbReference>